<dbReference type="PANTHER" id="PTHR42920">
    <property type="entry name" value="OS03G0707200 PROTEIN-RELATED"/>
    <property type="match status" value="1"/>
</dbReference>
<dbReference type="AlphaFoldDB" id="H2CBV9"/>
<dbReference type="STRING" id="183.GCA_002009735_01577"/>
<feature type="transmembrane region" description="Helical" evidence="6">
    <location>
        <begin position="177"/>
        <end position="195"/>
    </location>
</feature>
<keyword evidence="4 6" id="KW-1133">Transmembrane helix</keyword>
<evidence type="ECO:0000256" key="6">
    <source>
        <dbReference type="SAM" id="Phobius"/>
    </source>
</evidence>
<feature type="transmembrane region" description="Helical" evidence="6">
    <location>
        <begin position="70"/>
        <end position="89"/>
    </location>
</feature>
<keyword evidence="5 6" id="KW-0472">Membrane</keyword>
<dbReference type="GO" id="GO:0005886">
    <property type="term" value="C:plasma membrane"/>
    <property type="evidence" value="ECO:0007669"/>
    <property type="project" value="UniProtKB-SubCell"/>
</dbReference>
<dbReference type="Pfam" id="PF00892">
    <property type="entry name" value="EamA"/>
    <property type="match status" value="2"/>
</dbReference>
<sequence>MIRRFRAELFLILATMIWGGTFPAISVFLHYADAGYIVALRFAVASLVLLPFLFSGGFLTQLKAGFRDGIVLGALTFSGFYLQTLGLAYTTPAKSAFITYLLVIYVLVFQAVWDRRAPTLWNYISTAVLLTGAYVLVQPAAGEINRGDWITFISAGAFAGYILAVDRTHSEGRMASILFSQFLLCSAAGFALALLNGAPAPVWTPTSIALLLYLAIPASLITVFIMLKYQRATTPVRASILYAMEPLFATLIAIVYPGIWPGAHEWIGGFIILFGVMLSEASAFLRSRSVAKKPEVNAEEKQV</sequence>
<evidence type="ECO:0000313" key="9">
    <source>
        <dbReference type="Proteomes" id="UP000005737"/>
    </source>
</evidence>
<evidence type="ECO:0000256" key="3">
    <source>
        <dbReference type="ARBA" id="ARBA00022692"/>
    </source>
</evidence>
<feature type="domain" description="EamA" evidence="7">
    <location>
        <begin position="146"/>
        <end position="278"/>
    </location>
</feature>
<feature type="domain" description="EamA" evidence="7">
    <location>
        <begin position="7"/>
        <end position="137"/>
    </location>
</feature>
<proteinExistence type="predicted"/>
<feature type="transmembrane region" description="Helical" evidence="6">
    <location>
        <begin position="120"/>
        <end position="137"/>
    </location>
</feature>
<keyword evidence="2" id="KW-1003">Cell membrane</keyword>
<evidence type="ECO:0000259" key="7">
    <source>
        <dbReference type="Pfam" id="PF00892"/>
    </source>
</evidence>
<dbReference type="RefSeq" id="WP_002775355.1">
    <property type="nucleotide sequence ID" value="NZ_JH597773.1"/>
</dbReference>
<evidence type="ECO:0000256" key="1">
    <source>
        <dbReference type="ARBA" id="ARBA00004651"/>
    </source>
</evidence>
<feature type="transmembrane region" description="Helical" evidence="6">
    <location>
        <begin position="207"/>
        <end position="227"/>
    </location>
</feature>
<evidence type="ECO:0000256" key="2">
    <source>
        <dbReference type="ARBA" id="ARBA00022475"/>
    </source>
</evidence>
<evidence type="ECO:0000256" key="4">
    <source>
        <dbReference type="ARBA" id="ARBA00022989"/>
    </source>
</evidence>
<gene>
    <name evidence="8" type="ORF">Lepil_3911</name>
</gene>
<dbReference type="InterPro" id="IPR037185">
    <property type="entry name" value="EmrE-like"/>
</dbReference>
<keyword evidence="9" id="KW-1185">Reference proteome</keyword>
<keyword evidence="3 6" id="KW-0812">Transmembrane</keyword>
<protein>
    <recommendedName>
        <fullName evidence="7">EamA domain-containing protein</fullName>
    </recommendedName>
</protein>
<comment type="subcellular location">
    <subcellularLocation>
        <location evidence="1">Cell membrane</location>
        <topology evidence="1">Multi-pass membrane protein</topology>
    </subcellularLocation>
</comment>
<evidence type="ECO:0000256" key="5">
    <source>
        <dbReference type="ARBA" id="ARBA00023136"/>
    </source>
</evidence>
<dbReference type="PANTHER" id="PTHR42920:SF5">
    <property type="entry name" value="EAMA DOMAIN-CONTAINING PROTEIN"/>
    <property type="match status" value="1"/>
</dbReference>
<dbReference type="EMBL" id="JH597773">
    <property type="protein sequence ID" value="EHQ08563.1"/>
    <property type="molecule type" value="Genomic_DNA"/>
</dbReference>
<feature type="transmembrane region" description="Helical" evidence="6">
    <location>
        <begin position="266"/>
        <end position="285"/>
    </location>
</feature>
<accession>H2CBV9</accession>
<feature type="transmembrane region" description="Helical" evidence="6">
    <location>
        <begin position="38"/>
        <end position="58"/>
    </location>
</feature>
<dbReference type="HOGENOM" id="CLU_033863_21_0_12"/>
<feature type="transmembrane region" description="Helical" evidence="6">
    <location>
        <begin position="149"/>
        <end position="165"/>
    </location>
</feature>
<name>H2CBV9_9LEPT</name>
<feature type="transmembrane region" description="Helical" evidence="6">
    <location>
        <begin position="239"/>
        <end position="260"/>
    </location>
</feature>
<reference evidence="8 9" key="1">
    <citation type="submission" date="2011-10" db="EMBL/GenBank/DDBJ databases">
        <title>The Improved High-Quality Draft genome of Leptonema illini DSM 21528.</title>
        <authorList>
            <consortium name="US DOE Joint Genome Institute (JGI-PGF)"/>
            <person name="Lucas S."/>
            <person name="Copeland A."/>
            <person name="Lapidus A."/>
            <person name="Glavina del Rio T."/>
            <person name="Dalin E."/>
            <person name="Tice H."/>
            <person name="Bruce D."/>
            <person name="Goodwin L."/>
            <person name="Pitluck S."/>
            <person name="Peters L."/>
            <person name="Mikhailova N."/>
            <person name="Held B."/>
            <person name="Kyrpides N."/>
            <person name="Mavromatis K."/>
            <person name="Ivanova N."/>
            <person name="Markowitz V."/>
            <person name="Cheng J.-F."/>
            <person name="Hugenholtz P."/>
            <person name="Woyke T."/>
            <person name="Wu D."/>
            <person name="Gronow S."/>
            <person name="Wellnitz S."/>
            <person name="Brambilla E.-M."/>
            <person name="Klenk H.-P."/>
            <person name="Eisen J.A."/>
        </authorList>
    </citation>
    <scope>NUCLEOTIDE SEQUENCE [LARGE SCALE GENOMIC DNA]</scope>
    <source>
        <strain evidence="8 9">DSM 21528</strain>
    </source>
</reference>
<dbReference type="InterPro" id="IPR000620">
    <property type="entry name" value="EamA_dom"/>
</dbReference>
<dbReference type="Proteomes" id="UP000005737">
    <property type="component" value="Unassembled WGS sequence"/>
</dbReference>
<feature type="transmembrane region" description="Helical" evidence="6">
    <location>
        <begin position="95"/>
        <end position="113"/>
    </location>
</feature>
<organism evidence="8 9">
    <name type="scientific">Leptonema illini DSM 21528</name>
    <dbReference type="NCBI Taxonomy" id="929563"/>
    <lineage>
        <taxon>Bacteria</taxon>
        <taxon>Pseudomonadati</taxon>
        <taxon>Spirochaetota</taxon>
        <taxon>Spirochaetia</taxon>
        <taxon>Leptospirales</taxon>
        <taxon>Leptospiraceae</taxon>
        <taxon>Leptonema</taxon>
    </lineage>
</organism>
<feature type="transmembrane region" description="Helical" evidence="6">
    <location>
        <begin position="9"/>
        <end position="32"/>
    </location>
</feature>
<dbReference type="InterPro" id="IPR051258">
    <property type="entry name" value="Diverse_Substrate_Transporter"/>
</dbReference>
<dbReference type="SUPFAM" id="SSF103481">
    <property type="entry name" value="Multidrug resistance efflux transporter EmrE"/>
    <property type="match status" value="2"/>
</dbReference>
<evidence type="ECO:0000313" key="8">
    <source>
        <dbReference type="EMBL" id="EHQ08563.1"/>
    </source>
</evidence>